<evidence type="ECO:0000259" key="1">
    <source>
        <dbReference type="Pfam" id="PF00535"/>
    </source>
</evidence>
<dbReference type="Gene3D" id="3.90.550.10">
    <property type="entry name" value="Spore Coat Polysaccharide Biosynthesis Protein SpsA, Chain A"/>
    <property type="match status" value="1"/>
</dbReference>
<keyword evidence="2" id="KW-0808">Transferase</keyword>
<dbReference type="PANTHER" id="PTHR43685:SF11">
    <property type="entry name" value="GLYCOSYLTRANSFERASE TAGX-RELATED"/>
    <property type="match status" value="1"/>
</dbReference>
<evidence type="ECO:0000313" key="2">
    <source>
        <dbReference type="EMBL" id="SHF60102.1"/>
    </source>
</evidence>
<keyword evidence="3" id="KW-1185">Reference proteome</keyword>
<dbReference type="Pfam" id="PF00535">
    <property type="entry name" value="Glycos_transf_2"/>
    <property type="match status" value="1"/>
</dbReference>
<dbReference type="InterPro" id="IPR050834">
    <property type="entry name" value="Glycosyltransf_2"/>
</dbReference>
<dbReference type="STRING" id="1302690.BUE76_21400"/>
<name>A0A1M5D002_9BACT</name>
<evidence type="ECO:0000313" key="3">
    <source>
        <dbReference type="Proteomes" id="UP000184368"/>
    </source>
</evidence>
<feature type="domain" description="Glycosyltransferase 2-like" evidence="1">
    <location>
        <begin position="27"/>
        <end position="185"/>
    </location>
</feature>
<reference evidence="2 3" key="1">
    <citation type="submission" date="2016-11" db="EMBL/GenBank/DDBJ databases">
        <authorList>
            <person name="Jaros S."/>
            <person name="Januszkiewicz K."/>
            <person name="Wedrychowicz H."/>
        </authorList>
    </citation>
    <scope>NUCLEOTIDE SEQUENCE [LARGE SCALE GENOMIC DNA]</scope>
    <source>
        <strain evidence="2 3">DSM 26897</strain>
    </source>
</reference>
<dbReference type="Proteomes" id="UP000184368">
    <property type="component" value="Unassembled WGS sequence"/>
</dbReference>
<dbReference type="EMBL" id="FQUO01000010">
    <property type="protein sequence ID" value="SHF60102.1"/>
    <property type="molecule type" value="Genomic_DNA"/>
</dbReference>
<gene>
    <name evidence="2" type="ORF">SAMN05444008_11014</name>
</gene>
<sequence length="334" mass="39025">MRQLSKNQTPADLTLTIPTPIMKPKVSVLIPTYNYARFLDEAIQSVLAQTYTDFELLIMDNCSTDNTEAVVRPYLQDPRVTYYKNEKNLGLVGNWNKCLDHARGEYIKFLCADDKFHPHLLEKFVAVMEAYPSVMLVTSYNTYFGDRNRERVRPFTGLVNGQEARKHMISEGGKNWIGEPSAVMFRSSGLAVGHFNPKLVALIDKEYWLRLLTMGDCYVIPESLSYFRWHDSAQTAKVRNKMYERTFEVYHYITSIKKFNQEKRINDIPNLDQMIRMRASRVAALVYRTLPFIFRPDYRQVFLRAWQIGKQEHVMFHPLERLVRGEASLKGNKK</sequence>
<dbReference type="SUPFAM" id="SSF53448">
    <property type="entry name" value="Nucleotide-diphospho-sugar transferases"/>
    <property type="match status" value="1"/>
</dbReference>
<dbReference type="CDD" id="cd00761">
    <property type="entry name" value="Glyco_tranf_GTA_type"/>
    <property type="match status" value="1"/>
</dbReference>
<dbReference type="InterPro" id="IPR029044">
    <property type="entry name" value="Nucleotide-diphossugar_trans"/>
</dbReference>
<protein>
    <submittedName>
        <fullName evidence="2">Glycosyl transferase family 2</fullName>
    </submittedName>
</protein>
<organism evidence="2 3">
    <name type="scientific">Cnuella takakiae</name>
    <dbReference type="NCBI Taxonomy" id="1302690"/>
    <lineage>
        <taxon>Bacteria</taxon>
        <taxon>Pseudomonadati</taxon>
        <taxon>Bacteroidota</taxon>
        <taxon>Chitinophagia</taxon>
        <taxon>Chitinophagales</taxon>
        <taxon>Chitinophagaceae</taxon>
        <taxon>Cnuella</taxon>
    </lineage>
</organism>
<dbReference type="AlphaFoldDB" id="A0A1M5D002"/>
<dbReference type="PANTHER" id="PTHR43685">
    <property type="entry name" value="GLYCOSYLTRANSFERASE"/>
    <property type="match status" value="1"/>
</dbReference>
<accession>A0A1M5D002</accession>
<proteinExistence type="predicted"/>
<dbReference type="GO" id="GO:0016740">
    <property type="term" value="F:transferase activity"/>
    <property type="evidence" value="ECO:0007669"/>
    <property type="project" value="UniProtKB-KW"/>
</dbReference>
<dbReference type="InterPro" id="IPR001173">
    <property type="entry name" value="Glyco_trans_2-like"/>
</dbReference>